<dbReference type="Proteomes" id="UP000190166">
    <property type="component" value="Unassembled WGS sequence"/>
</dbReference>
<reference evidence="1 2" key="1">
    <citation type="submission" date="2017-02" db="EMBL/GenBank/DDBJ databases">
        <authorList>
            <person name="Peterson S.W."/>
        </authorList>
    </citation>
    <scope>NUCLEOTIDE SEQUENCE [LARGE SCALE GENOMIC DNA]</scope>
    <source>
        <strain evidence="1 2">DSM 18108</strain>
    </source>
</reference>
<evidence type="ECO:0000313" key="2">
    <source>
        <dbReference type="Proteomes" id="UP000190166"/>
    </source>
</evidence>
<accession>A0A1T5PB36</accession>
<protein>
    <recommendedName>
        <fullName evidence="3">Carboxypeptidase regulatory-like domain-containing protein</fullName>
    </recommendedName>
</protein>
<evidence type="ECO:0000313" key="1">
    <source>
        <dbReference type="EMBL" id="SKD09954.1"/>
    </source>
</evidence>
<proteinExistence type="predicted"/>
<keyword evidence="2" id="KW-1185">Reference proteome</keyword>
<dbReference type="Pfam" id="PF11306">
    <property type="entry name" value="DUF3108"/>
    <property type="match status" value="1"/>
</dbReference>
<name>A0A1T5PB36_9BACT</name>
<dbReference type="EMBL" id="FUZZ01000005">
    <property type="protein sequence ID" value="SKD09954.1"/>
    <property type="molecule type" value="Genomic_DNA"/>
</dbReference>
<dbReference type="RefSeq" id="WP_079473091.1">
    <property type="nucleotide sequence ID" value="NZ_FUZZ01000005.1"/>
</dbReference>
<dbReference type="SUPFAM" id="SSF117074">
    <property type="entry name" value="Hypothetical protein PA1324"/>
    <property type="match status" value="1"/>
</dbReference>
<evidence type="ECO:0008006" key="3">
    <source>
        <dbReference type="Google" id="ProtNLM"/>
    </source>
</evidence>
<dbReference type="AlphaFoldDB" id="A0A1T5PB36"/>
<gene>
    <name evidence="1" type="ORF">SAMN05660461_5853</name>
</gene>
<dbReference type="InterPro" id="IPR021457">
    <property type="entry name" value="DUF3108"/>
</dbReference>
<organism evidence="1 2">
    <name type="scientific">Chitinophaga ginsengisegetis</name>
    <dbReference type="NCBI Taxonomy" id="393003"/>
    <lineage>
        <taxon>Bacteria</taxon>
        <taxon>Pseudomonadati</taxon>
        <taxon>Bacteroidota</taxon>
        <taxon>Chitinophagia</taxon>
        <taxon>Chitinophagales</taxon>
        <taxon>Chitinophagaceae</taxon>
        <taxon>Chitinophaga</taxon>
    </lineage>
</organism>
<sequence length="442" mass="49836">MIIHPFKYSRVPGIFFTLILLITAGLCNAQVALTPGKIPFETKYLKTGKYEMGCYIVDGGRETEISSFIIDINANKETMSIVTTLNLVGAGDPRIDTIISDGKTFTPLYRSSFNDKYELMLNYGKEVTGYHYDKQSRKKRVIKEPVNEAFFDGYCYPYLLGLLPLASGYSASMPVYDYRPENTVNLKKAIIEEVTSGMYTSSLTGAHKVWLVTVFEQATNDKYVYYIDKETRRLWKVDIFSNAGQHILMVDRETDFNPFKSTFDKVATMKLIKSGSAVISGQVYAKDNENEGMLSGIAVININKKQYARAGTSIVLIPYTDFFKEWIKLNEASRKKGRAVPLPKEAAECIKTTTVYDDKGHFEFVNLMPGDYLIFAEIGYVHTSRRTEVVGYTDTYVNGLYQGTSENTTVRSYVGNTSATVKKVVKIEKEGETVEVKLKKTL</sequence>